<name>A0ABX7P7S4_9BACT</name>
<proteinExistence type="predicted"/>
<evidence type="ECO:0000313" key="2">
    <source>
        <dbReference type="Proteomes" id="UP000662747"/>
    </source>
</evidence>
<dbReference type="Proteomes" id="UP000662747">
    <property type="component" value="Chromosome"/>
</dbReference>
<evidence type="ECO:0000313" key="1">
    <source>
        <dbReference type="EMBL" id="QSQ26460.1"/>
    </source>
</evidence>
<accession>A0ABX7P7S4</accession>
<keyword evidence="2" id="KW-1185">Reference proteome</keyword>
<organism evidence="1 2">
    <name type="scientific">Pyxidicoccus parkwayensis</name>
    <dbReference type="NCBI Taxonomy" id="2813578"/>
    <lineage>
        <taxon>Bacteria</taxon>
        <taxon>Pseudomonadati</taxon>
        <taxon>Myxococcota</taxon>
        <taxon>Myxococcia</taxon>
        <taxon>Myxococcales</taxon>
        <taxon>Cystobacterineae</taxon>
        <taxon>Myxococcaceae</taxon>
        <taxon>Pyxidicoccus</taxon>
    </lineage>
</organism>
<protein>
    <submittedName>
        <fullName evidence="1">Uncharacterized protein</fullName>
    </submittedName>
</protein>
<reference evidence="1 2" key="1">
    <citation type="submission" date="2021-02" db="EMBL/GenBank/DDBJ databases">
        <title>De Novo genome assembly of isolated myxobacteria.</title>
        <authorList>
            <person name="Stevens D.C."/>
        </authorList>
    </citation>
    <scope>NUCLEOTIDE SEQUENCE [LARGE SCALE GENOMIC DNA]</scope>
    <source>
        <strain evidence="2">SCPEA02</strain>
    </source>
</reference>
<dbReference type="RefSeq" id="WP_206728007.1">
    <property type="nucleotide sequence ID" value="NZ_CP071090.1"/>
</dbReference>
<dbReference type="EMBL" id="CP071090">
    <property type="protein sequence ID" value="QSQ26460.1"/>
    <property type="molecule type" value="Genomic_DNA"/>
</dbReference>
<sequence>MELPFDRFNREERAACSHLFRLLHEGLATAPQASALARVLALLRSSGMDVPDEPAGAAVLTEVALIRDAYETWKAEGDLASRMDALVQLVAQGRPCTPWSMLSAVLRDPKQTHPGQVCMKADRLSLGVGPSGTVPGSELDAQNRAVYGALQGVFSAKPDLALVLPSHLIAFEAKLTGDFDDAQLERTGLLARLWASPLLRGYLGYSTSPSVSVARIGDEGTQAALTWQELHRIAAERYPPEDRTRIALGAVLDLLRTHRSPRKPEASTGEWPTVSQVLHITRESLLAVKPRVAEQLRTDTAFEDGRPEALDRWLEAVPSSAGEWVRELRKGNAEPWVYYAAACLLREAATAPRVSEVASGDLKVERGEVRVVPGNLRVEGNLHVVGTLLVLGDTDVTGLVRDCDPDSRVAIVGTLRCGSLVTDGAFFVGGDIIARDFIYGFRNDKSLMATGGIRAPLFLGEDHDIRFGGDLETELGSDEDFFRNEELLERVRRWLVDEVVDENGLRLDTLIAFLREGRSIFRRK</sequence>
<gene>
    <name evidence="1" type="ORF">JY651_16670</name>
</gene>